<dbReference type="Pfam" id="PF14479">
    <property type="entry name" value="HeLo"/>
    <property type="match status" value="1"/>
</dbReference>
<evidence type="ECO:0000259" key="2">
    <source>
        <dbReference type="Pfam" id="PF14479"/>
    </source>
</evidence>
<feature type="domain" description="Prion-inhibition and propagation HeLo" evidence="2">
    <location>
        <begin position="21"/>
        <end position="233"/>
    </location>
</feature>
<accession>A0AAN7ZF04</accession>
<reference evidence="3 4" key="1">
    <citation type="submission" date="2023-10" db="EMBL/GenBank/DDBJ databases">
        <title>Draft genome sequence of Xylaria bambusicola isolate GMP-LS, the root and basal stem rot pathogen of sugarcane in Indonesia.</title>
        <authorList>
            <person name="Selvaraj P."/>
            <person name="Muralishankar V."/>
            <person name="Muruganantham S."/>
            <person name="Sp S."/>
            <person name="Haryani S."/>
            <person name="Lau K.J.X."/>
            <person name="Naqvi N.I."/>
        </authorList>
    </citation>
    <scope>NUCLEOTIDE SEQUENCE [LARGE SCALE GENOMIC DNA]</scope>
    <source>
        <strain evidence="3">GMP-LS</strain>
    </source>
</reference>
<keyword evidence="4" id="KW-1185">Reference proteome</keyword>
<dbReference type="InterPro" id="IPR029498">
    <property type="entry name" value="HeLo_dom"/>
</dbReference>
<feature type="region of interest" description="Disordered" evidence="1">
    <location>
        <begin position="444"/>
        <end position="468"/>
    </location>
</feature>
<dbReference type="PANTHER" id="PTHR37542:SF3">
    <property type="entry name" value="PRION-INHIBITION AND PROPAGATION HELO DOMAIN-CONTAINING PROTEIN"/>
    <property type="match status" value="1"/>
</dbReference>
<comment type="caution">
    <text evidence="3">The sequence shown here is derived from an EMBL/GenBank/DDBJ whole genome shotgun (WGS) entry which is preliminary data.</text>
</comment>
<dbReference type="Gene3D" id="1.10.510.10">
    <property type="entry name" value="Transferase(Phosphotransferase) domain 1"/>
    <property type="match status" value="1"/>
</dbReference>
<evidence type="ECO:0000256" key="1">
    <source>
        <dbReference type="SAM" id="MobiDB-lite"/>
    </source>
</evidence>
<gene>
    <name evidence="3" type="ORF">RRF57_012755</name>
</gene>
<proteinExistence type="predicted"/>
<evidence type="ECO:0000313" key="4">
    <source>
        <dbReference type="Proteomes" id="UP001305414"/>
    </source>
</evidence>
<dbReference type="Proteomes" id="UP001305414">
    <property type="component" value="Unassembled WGS sequence"/>
</dbReference>
<dbReference type="EMBL" id="JAWHQM010000089">
    <property type="protein sequence ID" value="KAK5637043.1"/>
    <property type="molecule type" value="Genomic_DNA"/>
</dbReference>
<protein>
    <recommendedName>
        <fullName evidence="2">Prion-inhibition and propagation HeLo domain-containing protein</fullName>
    </recommendedName>
</protein>
<evidence type="ECO:0000313" key="3">
    <source>
        <dbReference type="EMBL" id="KAK5637043.1"/>
    </source>
</evidence>
<dbReference type="SUPFAM" id="SSF56112">
    <property type="entry name" value="Protein kinase-like (PK-like)"/>
    <property type="match status" value="1"/>
</dbReference>
<dbReference type="AlphaFoldDB" id="A0AAN7ZF04"/>
<dbReference type="InterPro" id="IPR011009">
    <property type="entry name" value="Kinase-like_dom_sf"/>
</dbReference>
<dbReference type="InterPro" id="IPR038305">
    <property type="entry name" value="HeLo_sf"/>
</dbReference>
<dbReference type="Gene3D" id="1.20.120.1020">
    <property type="entry name" value="Prion-inhibition and propagation, HeLo domain"/>
    <property type="match status" value="1"/>
</dbReference>
<dbReference type="PANTHER" id="PTHR37542">
    <property type="entry name" value="HELO DOMAIN-CONTAINING PROTEIN-RELATED"/>
    <property type="match status" value="1"/>
</dbReference>
<name>A0AAN7ZF04_9PEZI</name>
<organism evidence="3 4">
    <name type="scientific">Xylaria bambusicola</name>
    <dbReference type="NCBI Taxonomy" id="326684"/>
    <lineage>
        <taxon>Eukaryota</taxon>
        <taxon>Fungi</taxon>
        <taxon>Dikarya</taxon>
        <taxon>Ascomycota</taxon>
        <taxon>Pezizomycotina</taxon>
        <taxon>Sordariomycetes</taxon>
        <taxon>Xylariomycetidae</taxon>
        <taxon>Xylariales</taxon>
        <taxon>Xylariaceae</taxon>
        <taxon>Xylaria</taxon>
    </lineage>
</organism>
<sequence>MAAMATGLEVLGGVAASLELVKITKSCLLSFNELRNADMQQRAQGDIQFHFIVQGLKFDRWCSSLGIQSMFELSEMSPSQWQQKVEVKEFEDLLQDRLRFRSHNLATLVLRILKSMEQKFSDAEKLMVKYSVSTDTRAPFDSPVQSSKHRFTLPRVLKRTKELSLPSSDVSTEDVGSIQSRIGRPISKMQWVATDKKTAQDILESIVKVNDSLVGLLESIQQAQINRQTNLAILDNVDHQERYITQILPKDSEVRALVGMRLWQARGLKESEDNASSYSGTSFGVDERPANHTTYSIQDFNKNTIHVGEARSFSILGGESVVVEWKYFSKDRPFSAEQSSRLTDLVQLLNTTNLYRKFQALPCKGYVTDNENFRVGMIFSTGHRSTMTPQSLQGAINGTIETPPPVGERFAMARRFVLAIHNLHAVRWLHKGIRSDNILCFQDNSKNKPNTLGEKKTKEPADETDPVGKMVDPGEKDHHLTKAPSPLPAFYLLGWDLSRPDHPEELSESISISTLGFQTKLEAIRMYTHPDAFSAQHLLPGKRPRYRPQWDMYSIGLILLEIGLWRTLATIRRKVTNDADFRLRVRTEYCDRLQAKMGLIYWRVVQRCLNEDFELSDEGISGDHDYSLQVAFEKQVVFELERCYA</sequence>